<evidence type="ECO:0000313" key="1">
    <source>
        <dbReference type="EMBL" id="GGR48368.1"/>
    </source>
</evidence>
<comment type="caution">
    <text evidence="1">The sequence shown here is derived from an EMBL/GenBank/DDBJ whole genome shotgun (WGS) entry which is preliminary data.</text>
</comment>
<gene>
    <name evidence="1" type="ORF">GCM10010251_76590</name>
</gene>
<keyword evidence="2" id="KW-1185">Reference proteome</keyword>
<accession>A0A918KYF5</accession>
<dbReference type="Proteomes" id="UP000658320">
    <property type="component" value="Unassembled WGS sequence"/>
</dbReference>
<sequence length="70" mass="7778">MSGPEFYAQDASARASWRLAVVEGDSLPILRSDVAEMLQACERGDLTEARDSAAFSWRTSTLCWPATRLR</sequence>
<name>A0A918KYF5_9ACTN</name>
<reference evidence="1" key="2">
    <citation type="submission" date="2020-09" db="EMBL/GenBank/DDBJ databases">
        <authorList>
            <person name="Sun Q."/>
            <person name="Ohkuma M."/>
        </authorList>
    </citation>
    <scope>NUCLEOTIDE SEQUENCE</scope>
    <source>
        <strain evidence="1">JCM 4346</strain>
    </source>
</reference>
<dbReference type="Pfam" id="PF22281">
    <property type="entry name" value="DUF6959"/>
    <property type="match status" value="1"/>
</dbReference>
<reference evidence="1" key="1">
    <citation type="journal article" date="2014" name="Int. J. Syst. Evol. Microbiol.">
        <title>Complete genome sequence of Corynebacterium casei LMG S-19264T (=DSM 44701T), isolated from a smear-ripened cheese.</title>
        <authorList>
            <consortium name="US DOE Joint Genome Institute (JGI-PGF)"/>
            <person name="Walter F."/>
            <person name="Albersmeier A."/>
            <person name="Kalinowski J."/>
            <person name="Ruckert C."/>
        </authorList>
    </citation>
    <scope>NUCLEOTIDE SEQUENCE</scope>
    <source>
        <strain evidence="1">JCM 4346</strain>
    </source>
</reference>
<dbReference type="AlphaFoldDB" id="A0A918KYF5"/>
<evidence type="ECO:0000313" key="2">
    <source>
        <dbReference type="Proteomes" id="UP000658320"/>
    </source>
</evidence>
<protein>
    <submittedName>
        <fullName evidence="1">Uncharacterized protein</fullName>
    </submittedName>
</protein>
<proteinExistence type="predicted"/>
<dbReference type="InterPro" id="IPR053801">
    <property type="entry name" value="DUF6959"/>
</dbReference>
<dbReference type="EMBL" id="BMSX01000024">
    <property type="protein sequence ID" value="GGR48368.1"/>
    <property type="molecule type" value="Genomic_DNA"/>
</dbReference>
<organism evidence="1 2">
    <name type="scientific">Streptomyces aurantiogriseus</name>
    <dbReference type="NCBI Taxonomy" id="66870"/>
    <lineage>
        <taxon>Bacteria</taxon>
        <taxon>Bacillati</taxon>
        <taxon>Actinomycetota</taxon>
        <taxon>Actinomycetes</taxon>
        <taxon>Kitasatosporales</taxon>
        <taxon>Streptomycetaceae</taxon>
        <taxon>Streptomyces</taxon>
    </lineage>
</organism>